<dbReference type="InterPro" id="IPR036188">
    <property type="entry name" value="FAD/NAD-bd_sf"/>
</dbReference>
<protein>
    <submittedName>
        <fullName evidence="8">FAD-dependent oxidoreductase</fullName>
    </submittedName>
</protein>
<comment type="caution">
    <text evidence="8">The sequence shown here is derived from an EMBL/GenBank/DDBJ whole genome shotgun (WGS) entry which is preliminary data.</text>
</comment>
<dbReference type="SUPFAM" id="SSF51905">
    <property type="entry name" value="FAD/NAD(P)-binding domain"/>
    <property type="match status" value="2"/>
</dbReference>
<feature type="region of interest" description="Disordered" evidence="6">
    <location>
        <begin position="372"/>
        <end position="393"/>
    </location>
</feature>
<feature type="domain" description="FAD/NAD(P)-binding" evidence="7">
    <location>
        <begin position="7"/>
        <end position="277"/>
    </location>
</feature>
<dbReference type="InterPro" id="IPR051169">
    <property type="entry name" value="NADH-Q_oxidoreductase"/>
</dbReference>
<dbReference type="PRINTS" id="PR00368">
    <property type="entry name" value="FADPNR"/>
</dbReference>
<dbReference type="Pfam" id="PF07992">
    <property type="entry name" value="Pyr_redox_2"/>
    <property type="match status" value="1"/>
</dbReference>
<feature type="compositionally biased region" description="Polar residues" evidence="6">
    <location>
        <begin position="379"/>
        <end position="393"/>
    </location>
</feature>
<comment type="cofactor">
    <cofactor evidence="1">
        <name>FAD</name>
        <dbReference type="ChEBI" id="CHEBI:57692"/>
    </cofactor>
</comment>
<organism evidence="8 9">
    <name type="scientific">Mycobacteroides saopaulense</name>
    <dbReference type="NCBI Taxonomy" id="1578165"/>
    <lineage>
        <taxon>Bacteria</taxon>
        <taxon>Bacillati</taxon>
        <taxon>Actinomycetota</taxon>
        <taxon>Actinomycetes</taxon>
        <taxon>Mycobacteriales</taxon>
        <taxon>Mycobacteriaceae</taxon>
        <taxon>Mycobacteroides</taxon>
    </lineage>
</organism>
<keyword evidence="3" id="KW-0285">Flavoprotein</keyword>
<dbReference type="PRINTS" id="PR00469">
    <property type="entry name" value="PNDRDTASEII"/>
</dbReference>
<evidence type="ECO:0000256" key="2">
    <source>
        <dbReference type="ARBA" id="ARBA00005272"/>
    </source>
</evidence>
<evidence type="ECO:0000256" key="4">
    <source>
        <dbReference type="ARBA" id="ARBA00022827"/>
    </source>
</evidence>
<dbReference type="EMBL" id="MVII01000026">
    <property type="protein sequence ID" value="ORB52746.1"/>
    <property type="molecule type" value="Genomic_DNA"/>
</dbReference>
<proteinExistence type="inferred from homology"/>
<dbReference type="AlphaFoldDB" id="A0A1X0IUU2"/>
<evidence type="ECO:0000313" key="8">
    <source>
        <dbReference type="EMBL" id="ORB52746.1"/>
    </source>
</evidence>
<evidence type="ECO:0000256" key="1">
    <source>
        <dbReference type="ARBA" id="ARBA00001974"/>
    </source>
</evidence>
<evidence type="ECO:0000313" key="9">
    <source>
        <dbReference type="Proteomes" id="UP000192434"/>
    </source>
</evidence>
<dbReference type="Gene3D" id="3.50.50.100">
    <property type="match status" value="1"/>
</dbReference>
<reference evidence="8 9" key="1">
    <citation type="submission" date="2016-12" db="EMBL/GenBank/DDBJ databases">
        <title>The new phylogeny of genus Mycobacterium.</title>
        <authorList>
            <person name="Tortoli E."/>
            <person name="Trovato A."/>
            <person name="Cirillo D.M."/>
        </authorList>
    </citation>
    <scope>NUCLEOTIDE SEQUENCE [LARGE SCALE GENOMIC DNA]</scope>
    <source>
        <strain evidence="8 9">CCUG 66554</strain>
    </source>
</reference>
<sequence length="393" mass="41747">MTDQHPHVIVLGGGYAGTMAANRLQQNTDIDITLINPRADFVHRLRLHQFAAGTGIATVDYAPLLGRRVRLVVDGAARVDARARMVRLESGDILDYDYLVYAVGSTDSAPAEIPGLAEFAYPLAEFESAQRLRQALETADHDAPITVVGAGLTGIEMAAELADLGRQVRLVCGGRLAPAFGAPARRSIAMWFARRRVDVLENATVSEVLPDSVVLAGGAALPSTITIWAGGFGVPSLAAHSGLSTNADGRLLTDETLTSIDDDRIIGAGDAVTTSSLPTRMSCYTANTTGAAAADTVLSRLSGAEPAAFRLAYVGQCLSLGRHNAVLQFTHQDDSPVGFHTRGRLTASFKEFVLKSVPWGLRREGRKPGASVWFKSQARPASTTRDQAEATTL</sequence>
<keyword evidence="5" id="KW-0560">Oxidoreductase</keyword>
<keyword evidence="4" id="KW-0274">FAD</keyword>
<dbReference type="GO" id="GO:0003955">
    <property type="term" value="F:NAD(P)H dehydrogenase (quinone) activity"/>
    <property type="evidence" value="ECO:0007669"/>
    <property type="project" value="TreeGrafter"/>
</dbReference>
<accession>A0A1X0IUU2</accession>
<dbReference type="RefSeq" id="WP_083018225.1">
    <property type="nucleotide sequence ID" value="NZ_MVII01000026.1"/>
</dbReference>
<dbReference type="Proteomes" id="UP000192434">
    <property type="component" value="Unassembled WGS sequence"/>
</dbReference>
<name>A0A1X0IUU2_9MYCO</name>
<evidence type="ECO:0000256" key="5">
    <source>
        <dbReference type="ARBA" id="ARBA00023002"/>
    </source>
</evidence>
<dbReference type="OrthoDB" id="9784880at2"/>
<dbReference type="PANTHER" id="PTHR42913:SF3">
    <property type="entry name" value="64 KDA MITOCHONDRIAL NADH DEHYDROGENASE (EUROFUNG)"/>
    <property type="match status" value="1"/>
</dbReference>
<dbReference type="GO" id="GO:0019646">
    <property type="term" value="P:aerobic electron transport chain"/>
    <property type="evidence" value="ECO:0007669"/>
    <property type="project" value="TreeGrafter"/>
</dbReference>
<evidence type="ECO:0000256" key="6">
    <source>
        <dbReference type="SAM" id="MobiDB-lite"/>
    </source>
</evidence>
<evidence type="ECO:0000259" key="7">
    <source>
        <dbReference type="Pfam" id="PF07992"/>
    </source>
</evidence>
<comment type="similarity">
    <text evidence="2">Belongs to the NADH dehydrogenase family.</text>
</comment>
<dbReference type="InterPro" id="IPR023753">
    <property type="entry name" value="FAD/NAD-binding_dom"/>
</dbReference>
<evidence type="ECO:0000256" key="3">
    <source>
        <dbReference type="ARBA" id="ARBA00022630"/>
    </source>
</evidence>
<dbReference type="PANTHER" id="PTHR42913">
    <property type="entry name" value="APOPTOSIS-INDUCING FACTOR 1"/>
    <property type="match status" value="1"/>
</dbReference>
<gene>
    <name evidence="8" type="ORF">BST43_18870</name>
</gene>